<name>A0A6L2KYA8_TANCI</name>
<protein>
    <recommendedName>
        <fullName evidence="3">RRM domain-containing protein</fullName>
    </recommendedName>
</protein>
<comment type="caution">
    <text evidence="4">The sequence shown here is derived from an EMBL/GenBank/DDBJ whole genome shotgun (WGS) entry which is preliminary data.</text>
</comment>
<organism evidence="4">
    <name type="scientific">Tanacetum cinerariifolium</name>
    <name type="common">Dalmatian daisy</name>
    <name type="synonym">Chrysanthemum cinerariifolium</name>
    <dbReference type="NCBI Taxonomy" id="118510"/>
    <lineage>
        <taxon>Eukaryota</taxon>
        <taxon>Viridiplantae</taxon>
        <taxon>Streptophyta</taxon>
        <taxon>Embryophyta</taxon>
        <taxon>Tracheophyta</taxon>
        <taxon>Spermatophyta</taxon>
        <taxon>Magnoliopsida</taxon>
        <taxon>eudicotyledons</taxon>
        <taxon>Gunneridae</taxon>
        <taxon>Pentapetalae</taxon>
        <taxon>asterids</taxon>
        <taxon>campanulids</taxon>
        <taxon>Asterales</taxon>
        <taxon>Asteraceae</taxon>
        <taxon>Asteroideae</taxon>
        <taxon>Anthemideae</taxon>
        <taxon>Anthemidinae</taxon>
        <taxon>Tanacetum</taxon>
    </lineage>
</organism>
<dbReference type="SUPFAM" id="SSF56219">
    <property type="entry name" value="DNase I-like"/>
    <property type="match status" value="1"/>
</dbReference>
<dbReference type="PANTHER" id="PTHR33710">
    <property type="entry name" value="BNAC02G09200D PROTEIN"/>
    <property type="match status" value="1"/>
</dbReference>
<accession>A0A6L2KYA8</accession>
<dbReference type="EMBL" id="BKCJ010003107">
    <property type="protein sequence ID" value="GEU53015.1"/>
    <property type="molecule type" value="Genomic_DNA"/>
</dbReference>
<evidence type="ECO:0000256" key="2">
    <source>
        <dbReference type="SAM" id="MobiDB-lite"/>
    </source>
</evidence>
<dbReference type="Gene3D" id="3.60.10.10">
    <property type="entry name" value="Endonuclease/exonuclease/phosphatase"/>
    <property type="match status" value="1"/>
</dbReference>
<keyword evidence="1" id="KW-0694">RNA-binding</keyword>
<feature type="compositionally biased region" description="Polar residues" evidence="2">
    <location>
        <begin position="163"/>
        <end position="184"/>
    </location>
</feature>
<sequence>MGINSFADDVNKIFTSIFVTNFPDQFYAKDLWRVCEQYGNVVDAFIPHRGSKVGKRFGFVRFIRVLDIDRLVNNLCTIWVDRWKLYANKVRFHRLPLNKVTKGTLHQGNEYENKPALVLDDSCFNQQDFSKSLIGKVKEYSSLTNLKFIEEDENEVEKVSETTFMKSSSPGEKENNFNTGQNNSHSEDPFNIYGILNKKHDTQIGDSYSKSSMKYPPRFTPSCDDDFHIAVEKQEDGYSQIMKDDKMFFGEINTDHSNNKKDDLQDKGESMCSGHFKRMDVPCTGGSMIQLMDGLVKVGLGQKTKKDWVKELCINNKVNFLSLQETKMEEMQLFNIKVCWGNFNFDHTYSPSVGASSGILCVWDPKMFSKNNHTILDYFIMAVINNWNGDVVIMGDFNELRYQAKRYGSVFNNQGAEAFNSFIDNAGLEEIHLGGCSFTWCHKSATNMSKLDRFLIFKNLMNSNQNITAVTFDRYLSDHRPIPMRKAHFDYGPISFCFFHYWFEFDGFDAFHLKDQMRVWIKDKKEKDNSSKNNLKKDLHNINLLLNKGETNLDDIKKIEDIRKALQDFEQLKLKEVAQKAKIKWAIEGDENLKYYHRILNKRRNHLAIRGVMADGTWLVDPNLVKAEFLAYFSTRFEEPKPSNIHLNLEFPYKLNEDQKKTWSVTLIVMK</sequence>
<dbReference type="InterPro" id="IPR000504">
    <property type="entry name" value="RRM_dom"/>
</dbReference>
<dbReference type="PROSITE" id="PS50102">
    <property type="entry name" value="RRM"/>
    <property type="match status" value="1"/>
</dbReference>
<evidence type="ECO:0000256" key="1">
    <source>
        <dbReference type="PROSITE-ProRule" id="PRU00176"/>
    </source>
</evidence>
<dbReference type="SUPFAM" id="SSF54928">
    <property type="entry name" value="RNA-binding domain, RBD"/>
    <property type="match status" value="1"/>
</dbReference>
<dbReference type="SMART" id="SM00360">
    <property type="entry name" value="RRM"/>
    <property type="match status" value="1"/>
</dbReference>
<dbReference type="PANTHER" id="PTHR33710:SF64">
    <property type="entry name" value="ENDONUCLEASE_EXONUCLEASE_PHOSPHATASE DOMAIN-CONTAINING PROTEIN"/>
    <property type="match status" value="1"/>
</dbReference>
<proteinExistence type="predicted"/>
<dbReference type="InterPro" id="IPR035979">
    <property type="entry name" value="RBD_domain_sf"/>
</dbReference>
<dbReference type="GO" id="GO:0003723">
    <property type="term" value="F:RNA binding"/>
    <property type="evidence" value="ECO:0007669"/>
    <property type="project" value="UniProtKB-UniRule"/>
</dbReference>
<dbReference type="InterPro" id="IPR012677">
    <property type="entry name" value="Nucleotide-bd_a/b_plait_sf"/>
</dbReference>
<dbReference type="Gene3D" id="3.30.70.330">
    <property type="match status" value="1"/>
</dbReference>
<dbReference type="AlphaFoldDB" id="A0A6L2KYA8"/>
<reference evidence="4" key="1">
    <citation type="journal article" date="2019" name="Sci. Rep.">
        <title>Draft genome of Tanacetum cinerariifolium, the natural source of mosquito coil.</title>
        <authorList>
            <person name="Yamashiro T."/>
            <person name="Shiraishi A."/>
            <person name="Satake H."/>
            <person name="Nakayama K."/>
        </authorList>
    </citation>
    <scope>NUCLEOTIDE SEQUENCE</scope>
</reference>
<evidence type="ECO:0000313" key="4">
    <source>
        <dbReference type="EMBL" id="GEU53015.1"/>
    </source>
</evidence>
<evidence type="ECO:0000259" key="3">
    <source>
        <dbReference type="PROSITE" id="PS50102"/>
    </source>
</evidence>
<gene>
    <name evidence="4" type="ORF">Tci_024993</name>
</gene>
<feature type="region of interest" description="Disordered" evidence="2">
    <location>
        <begin position="163"/>
        <end position="188"/>
    </location>
</feature>
<dbReference type="Pfam" id="PF00076">
    <property type="entry name" value="RRM_1"/>
    <property type="match status" value="1"/>
</dbReference>
<dbReference type="CDD" id="cd00590">
    <property type="entry name" value="RRM_SF"/>
    <property type="match status" value="1"/>
</dbReference>
<dbReference type="InterPro" id="IPR036691">
    <property type="entry name" value="Endo/exonu/phosph_ase_sf"/>
</dbReference>
<feature type="domain" description="RRM" evidence="3">
    <location>
        <begin position="15"/>
        <end position="102"/>
    </location>
</feature>